<dbReference type="Proteomes" id="UP001155241">
    <property type="component" value="Unassembled WGS sequence"/>
</dbReference>
<name>A0A9X2FGQ4_9BACT</name>
<evidence type="ECO:0000313" key="2">
    <source>
        <dbReference type="EMBL" id="MCO6043981.1"/>
    </source>
</evidence>
<keyword evidence="1" id="KW-0732">Signal</keyword>
<accession>A0A9X2FGQ4</accession>
<gene>
    <name evidence="2" type="ORF">NG895_08680</name>
</gene>
<dbReference type="AlphaFoldDB" id="A0A9X2FGQ4"/>
<proteinExistence type="predicted"/>
<keyword evidence="3" id="KW-1185">Reference proteome</keyword>
<dbReference type="RefSeq" id="WP_252852087.1">
    <property type="nucleotide sequence ID" value="NZ_JAMXLR010000028.1"/>
</dbReference>
<reference evidence="2" key="1">
    <citation type="submission" date="2022-06" db="EMBL/GenBank/DDBJ databases">
        <title>Aeoliella straminimaris, a novel planctomycete from sediments.</title>
        <authorList>
            <person name="Vitorino I.R."/>
            <person name="Lage O.M."/>
        </authorList>
    </citation>
    <scope>NUCLEOTIDE SEQUENCE</scope>
    <source>
        <strain evidence="2">ICT_H6.2</strain>
    </source>
</reference>
<comment type="caution">
    <text evidence="2">The sequence shown here is derived from an EMBL/GenBank/DDBJ whole genome shotgun (WGS) entry which is preliminary data.</text>
</comment>
<evidence type="ECO:0000256" key="1">
    <source>
        <dbReference type="SAM" id="SignalP"/>
    </source>
</evidence>
<feature type="chain" id="PRO_5040752622" evidence="1">
    <location>
        <begin position="21"/>
        <end position="121"/>
    </location>
</feature>
<dbReference type="EMBL" id="JAMXLR010000028">
    <property type="protein sequence ID" value="MCO6043981.1"/>
    <property type="molecule type" value="Genomic_DNA"/>
</dbReference>
<evidence type="ECO:0000313" key="3">
    <source>
        <dbReference type="Proteomes" id="UP001155241"/>
    </source>
</evidence>
<organism evidence="2 3">
    <name type="scientific">Aeoliella straminimaris</name>
    <dbReference type="NCBI Taxonomy" id="2954799"/>
    <lineage>
        <taxon>Bacteria</taxon>
        <taxon>Pseudomonadati</taxon>
        <taxon>Planctomycetota</taxon>
        <taxon>Planctomycetia</taxon>
        <taxon>Pirellulales</taxon>
        <taxon>Lacipirellulaceae</taxon>
        <taxon>Aeoliella</taxon>
    </lineage>
</organism>
<sequence>MSKLSSFAVLAVAFVATSVAANTASAMDPYLWPNNRARLYPWHGNYAHSSYGAPVAMVVPPTANLQTDWGWGVGSSRISRIDHQFGRDYPGPGPFGGGFMMTPRWPHDTTNFGVYNVRGPW</sequence>
<protein>
    <submittedName>
        <fullName evidence="2">Uncharacterized protein</fullName>
    </submittedName>
</protein>
<feature type="signal peptide" evidence="1">
    <location>
        <begin position="1"/>
        <end position="20"/>
    </location>
</feature>